<feature type="domain" description="USP" evidence="10">
    <location>
        <begin position="217"/>
        <end position="871"/>
    </location>
</feature>
<dbReference type="GO" id="GO:0016579">
    <property type="term" value="P:protein deubiquitination"/>
    <property type="evidence" value="ECO:0007669"/>
    <property type="project" value="InterPro"/>
</dbReference>
<feature type="compositionally biased region" description="Polar residues" evidence="8">
    <location>
        <begin position="522"/>
        <end position="531"/>
    </location>
</feature>
<evidence type="ECO:0000259" key="10">
    <source>
        <dbReference type="PROSITE" id="PS50235"/>
    </source>
</evidence>
<dbReference type="InterPro" id="IPR006615">
    <property type="entry name" value="Pept_C19_DUSP"/>
</dbReference>
<keyword evidence="6" id="KW-0378">Hydrolase</keyword>
<dbReference type="SUPFAM" id="SSF143791">
    <property type="entry name" value="DUSP-like"/>
    <property type="match status" value="1"/>
</dbReference>
<dbReference type="Pfam" id="PF06337">
    <property type="entry name" value="DUSP"/>
    <property type="match status" value="1"/>
</dbReference>
<dbReference type="Pfam" id="PF00443">
    <property type="entry name" value="UCH"/>
    <property type="match status" value="1"/>
</dbReference>
<keyword evidence="4" id="KW-0645">Protease</keyword>
<dbReference type="GO" id="GO:0004843">
    <property type="term" value="F:cysteine-type deubiquitinase activity"/>
    <property type="evidence" value="ECO:0007669"/>
    <property type="project" value="UniProtKB-EC"/>
</dbReference>
<dbReference type="PROSITE" id="PS00972">
    <property type="entry name" value="USP_1"/>
    <property type="match status" value="1"/>
</dbReference>
<evidence type="ECO:0000259" key="11">
    <source>
        <dbReference type="PROSITE" id="PS51283"/>
    </source>
</evidence>
<organism evidence="12">
    <name type="scientific">Arcella intermedia</name>
    <dbReference type="NCBI Taxonomy" id="1963864"/>
    <lineage>
        <taxon>Eukaryota</taxon>
        <taxon>Amoebozoa</taxon>
        <taxon>Tubulinea</taxon>
        <taxon>Elardia</taxon>
        <taxon>Arcellinida</taxon>
        <taxon>Sphaerothecina</taxon>
        <taxon>Arcellidae</taxon>
        <taxon>Arcella</taxon>
    </lineage>
</organism>
<name>A0A6B2KX64_9EUKA</name>
<dbReference type="CDD" id="cd02674">
    <property type="entry name" value="Peptidase_C19R"/>
    <property type="match status" value="1"/>
</dbReference>
<dbReference type="InterPro" id="IPR028889">
    <property type="entry name" value="USP"/>
</dbReference>
<dbReference type="InterPro" id="IPR001394">
    <property type="entry name" value="Peptidase_C19_UCH"/>
</dbReference>
<feature type="domain" description="DUSP" evidence="11">
    <location>
        <begin position="1"/>
        <end position="88"/>
    </location>
</feature>
<dbReference type="PROSITE" id="PS50235">
    <property type="entry name" value="USP_3"/>
    <property type="match status" value="1"/>
</dbReference>
<dbReference type="EMBL" id="GIBP01000347">
    <property type="protein sequence ID" value="NDV29316.1"/>
    <property type="molecule type" value="Transcribed_RNA"/>
</dbReference>
<dbReference type="SUPFAM" id="SSF54001">
    <property type="entry name" value="Cysteine proteinases"/>
    <property type="match status" value="1"/>
</dbReference>
<dbReference type="InterPro" id="IPR018200">
    <property type="entry name" value="USP_CS"/>
</dbReference>
<dbReference type="Gene3D" id="3.10.20.90">
    <property type="entry name" value="Phosphatidylinositol 3-kinase Catalytic Subunit, Chain A, domain 1"/>
    <property type="match status" value="1"/>
</dbReference>
<evidence type="ECO:0000256" key="5">
    <source>
        <dbReference type="ARBA" id="ARBA00022786"/>
    </source>
</evidence>
<evidence type="ECO:0000256" key="3">
    <source>
        <dbReference type="ARBA" id="ARBA00012759"/>
    </source>
</evidence>
<dbReference type="PROSITE" id="PS51283">
    <property type="entry name" value="DUSP"/>
    <property type="match status" value="1"/>
</dbReference>
<proteinExistence type="inferred from homology"/>
<dbReference type="Gene3D" id="3.90.70.10">
    <property type="entry name" value="Cysteine proteinases"/>
    <property type="match status" value="2"/>
</dbReference>
<dbReference type="InterPro" id="IPR035927">
    <property type="entry name" value="DUSP-like_sf"/>
</dbReference>
<evidence type="ECO:0000256" key="2">
    <source>
        <dbReference type="ARBA" id="ARBA00009085"/>
    </source>
</evidence>
<comment type="similarity">
    <text evidence="2">Belongs to the peptidase C19 family.</text>
</comment>
<dbReference type="PROSITE" id="PS50053">
    <property type="entry name" value="UBIQUITIN_2"/>
    <property type="match status" value="1"/>
</dbReference>
<dbReference type="PANTHER" id="PTHR21646:SF24">
    <property type="entry name" value="UBIQUITIN CARBOXYL-TERMINAL HYDROLASE"/>
    <property type="match status" value="1"/>
</dbReference>
<dbReference type="InterPro" id="IPR000626">
    <property type="entry name" value="Ubiquitin-like_dom"/>
</dbReference>
<feature type="compositionally biased region" description="Basic and acidic residues" evidence="8">
    <location>
        <begin position="541"/>
        <end position="559"/>
    </location>
</feature>
<evidence type="ECO:0000313" key="12">
    <source>
        <dbReference type="EMBL" id="NDV29316.1"/>
    </source>
</evidence>
<reference evidence="12" key="1">
    <citation type="journal article" date="2020" name="J. Eukaryot. Microbiol.">
        <title>De novo Sequencing, Assembly and Annotation of the Transcriptome for the Free-Living Testate Amoeba Arcella intermedia.</title>
        <authorList>
            <person name="Ribeiro G.M."/>
            <person name="Porfirio-Sousa A.L."/>
            <person name="Maurer-Alcala X.X."/>
            <person name="Katz L.A."/>
            <person name="Lahr D.J.G."/>
        </authorList>
    </citation>
    <scope>NUCLEOTIDE SEQUENCE</scope>
</reference>
<keyword evidence="7" id="KW-0788">Thiol protease</keyword>
<evidence type="ECO:0000256" key="4">
    <source>
        <dbReference type="ARBA" id="ARBA00022670"/>
    </source>
</evidence>
<feature type="domain" description="Ubiquitin-like" evidence="9">
    <location>
        <begin position="108"/>
        <end position="192"/>
    </location>
</feature>
<dbReference type="PANTHER" id="PTHR21646">
    <property type="entry name" value="UBIQUITIN CARBOXYL-TERMINAL HYDROLASE"/>
    <property type="match status" value="1"/>
</dbReference>
<feature type="region of interest" description="Disordered" evidence="8">
    <location>
        <begin position="522"/>
        <end position="559"/>
    </location>
</feature>
<dbReference type="EC" id="3.4.19.12" evidence="3"/>
<evidence type="ECO:0000256" key="7">
    <source>
        <dbReference type="ARBA" id="ARBA00022807"/>
    </source>
</evidence>
<keyword evidence="5" id="KW-0833">Ubl conjugation pathway</keyword>
<dbReference type="InterPro" id="IPR038765">
    <property type="entry name" value="Papain-like_cys_pep_sf"/>
</dbReference>
<dbReference type="InterPro" id="IPR050185">
    <property type="entry name" value="Ub_carboxyl-term_hydrolase"/>
</dbReference>
<protein>
    <recommendedName>
        <fullName evidence="3">ubiquitinyl hydrolase 1</fullName>
        <ecNumber evidence="3">3.4.19.12</ecNumber>
    </recommendedName>
</protein>
<dbReference type="Gene3D" id="3.30.2230.10">
    <property type="entry name" value="DUSP-like"/>
    <property type="match status" value="1"/>
</dbReference>
<evidence type="ECO:0000259" key="9">
    <source>
        <dbReference type="PROSITE" id="PS50053"/>
    </source>
</evidence>
<accession>A0A6B2KX64</accession>
<sequence length="934" mass="107174">MWWNYWEKYVNTEDLVRKPLPIDNTQFVFKQKWDALAFIRDNRLKDEDNLTLKPNLKLNEHFILLPLVVYKAFLSWYKSAPHIEFKVVCAPGKTPFVDYQPLNLVFKLQLPIPYTRRTIDYADFSFSKVTTIADIKFAACQRLGVSGSRVKLWLKFPEAPLDDTEEKLKQTLEDFGITDGTEIILERQNRDDTWPLSGSGDAKEVAQPTFPIRPGIAGLRNLGNTCFMNSSLQALSNTPILTEYFTSKRYILHINKSNPLGMNGHVAKEYGALINELWPDENKKSPTKDYVVAPKDLKFVIGRFAPQFSGFQQHDAQEFISFLLDGLHEDLNRVLKKPYTQNPDYEGQPDEELSQAFWQNYLARNQSVIVDLFAGQLKSTITFACQRKSITFDPFTFLSLPLPIDAQRSIEIYFFSLKKQDLPLKVSIMVDREEGKISEVLELLSKMVGVEPSHILFCTVQEHDSFILSTIVNAHPDTKASKLRDVMFAYELVGHVTEPLASEVEHKKSLEMEVKVFESGIVSSGNSQSGSDNEEPNDPMDQEKDNSDPKPQEAPKTDIENPDSLIFVRVVHRKVVRNKEYIVCPYSSSLFSAPSVLSFKKKGTTNNQLYELVLSMFGWMIKKEETEKTEAPETNLLEENSFPFTLSYVNNMGTSSSRSLWFEFKVGTPIPLDDQPVDLVIDETIAIDWKLEKSSLNYLRINFGGWYEEHPSVKENWENLNKPLSLDQCMEWFIQDEELTDELYCKHCQKTEKSKKKMEIWNLPPFLIVHLKRFSFYNNRWIKSNRLVNFPTQSLDLNSYLVSANAEKPLKYDLYACVNHYGRLGGGHYTAFGSNEKDGKWYLYDDNLVKLVDDITQIVSPSAYLLFYKLQGVETASILKDNPPQEVPDIEKLVGRLPDNKDQDNPLARVMDPNTIMNGLSKVNTTVNNNCIIS</sequence>
<evidence type="ECO:0000256" key="8">
    <source>
        <dbReference type="SAM" id="MobiDB-lite"/>
    </source>
</evidence>
<dbReference type="AlphaFoldDB" id="A0A6B2KX64"/>
<dbReference type="GO" id="GO:0006508">
    <property type="term" value="P:proteolysis"/>
    <property type="evidence" value="ECO:0007669"/>
    <property type="project" value="UniProtKB-KW"/>
</dbReference>
<evidence type="ECO:0000256" key="6">
    <source>
        <dbReference type="ARBA" id="ARBA00022801"/>
    </source>
</evidence>
<evidence type="ECO:0000256" key="1">
    <source>
        <dbReference type="ARBA" id="ARBA00000707"/>
    </source>
</evidence>
<comment type="catalytic activity">
    <reaction evidence="1">
        <text>Thiol-dependent hydrolysis of ester, thioester, amide, peptide and isopeptide bonds formed by the C-terminal Gly of ubiquitin (a 76-residue protein attached to proteins as an intracellular targeting signal).</text>
        <dbReference type="EC" id="3.4.19.12"/>
    </reaction>
</comment>